<organism evidence="10 11">
    <name type="scientific">Sporothrix stenoceras</name>
    <dbReference type="NCBI Taxonomy" id="5173"/>
    <lineage>
        <taxon>Eukaryota</taxon>
        <taxon>Fungi</taxon>
        <taxon>Dikarya</taxon>
        <taxon>Ascomycota</taxon>
        <taxon>Pezizomycotina</taxon>
        <taxon>Sordariomycetes</taxon>
        <taxon>Sordariomycetidae</taxon>
        <taxon>Ophiostomatales</taxon>
        <taxon>Ophiostomataceae</taxon>
        <taxon>Sporothrix</taxon>
    </lineage>
</organism>
<proteinExistence type="predicted"/>
<dbReference type="PIRSF" id="PIRSF000190">
    <property type="entry name" value="Pyd_amn-ph_oxd"/>
    <property type="match status" value="1"/>
</dbReference>
<evidence type="ECO:0000256" key="6">
    <source>
        <dbReference type="ARBA" id="ARBA00022643"/>
    </source>
</evidence>
<evidence type="ECO:0000259" key="9">
    <source>
        <dbReference type="Pfam" id="PF10590"/>
    </source>
</evidence>
<evidence type="ECO:0000256" key="3">
    <source>
        <dbReference type="ARBA" id="ARBA00005037"/>
    </source>
</evidence>
<feature type="domain" description="Pyridoxine 5'-phosphate oxidase dimerisation C-terminal" evidence="9">
    <location>
        <begin position="204"/>
        <end position="251"/>
    </location>
</feature>
<comment type="pathway">
    <text evidence="3">Cofactor metabolism; pyridoxal 5'-phosphate salvage; pyridoxal 5'-phosphate from pyridoxine 5'-phosphate: step 1/1.</text>
</comment>
<comment type="cofactor">
    <cofactor evidence="1">
        <name>FMN</name>
        <dbReference type="ChEBI" id="CHEBI:58210"/>
    </cofactor>
</comment>
<accession>A0ABR3ZHB5</accession>
<keyword evidence="6" id="KW-0288">FMN</keyword>
<gene>
    <name evidence="10" type="ORF">Sste5346_002951</name>
</gene>
<dbReference type="NCBIfam" id="NF004231">
    <property type="entry name" value="PRK05679.1"/>
    <property type="match status" value="1"/>
</dbReference>
<dbReference type="PANTHER" id="PTHR10851:SF0">
    <property type="entry name" value="PYRIDOXINE-5'-PHOSPHATE OXIDASE"/>
    <property type="match status" value="1"/>
</dbReference>
<dbReference type="Pfam" id="PF01243">
    <property type="entry name" value="PNPOx_N"/>
    <property type="match status" value="1"/>
</dbReference>
<dbReference type="SUPFAM" id="SSF50475">
    <property type="entry name" value="FMN-binding split barrel"/>
    <property type="match status" value="1"/>
</dbReference>
<reference evidence="10 11" key="1">
    <citation type="journal article" date="2024" name="IMA Fungus">
        <title>IMA Genome - F19 : A genome assembly and annotation guide to empower mycologists, including annotated draft genome sequences of Ceratocystis pirilliformis, Diaporthe australafricana, Fusarium ophioides, Paecilomyces lecythidis, and Sporothrix stenoceras.</title>
        <authorList>
            <person name="Aylward J."/>
            <person name="Wilson A.M."/>
            <person name="Visagie C.M."/>
            <person name="Spraker J."/>
            <person name="Barnes I."/>
            <person name="Buitendag C."/>
            <person name="Ceriani C."/>
            <person name="Del Mar Angel L."/>
            <person name="du Plessis D."/>
            <person name="Fuchs T."/>
            <person name="Gasser K."/>
            <person name="Kramer D."/>
            <person name="Li W."/>
            <person name="Munsamy K."/>
            <person name="Piso A."/>
            <person name="Price J.L."/>
            <person name="Sonnekus B."/>
            <person name="Thomas C."/>
            <person name="van der Nest A."/>
            <person name="van Dijk A."/>
            <person name="van Heerden A."/>
            <person name="van Vuuren N."/>
            <person name="Yilmaz N."/>
            <person name="Duong T.A."/>
            <person name="van der Merwe N.A."/>
            <person name="Wingfield M.J."/>
            <person name="Wingfield B.D."/>
        </authorList>
    </citation>
    <scope>NUCLEOTIDE SEQUENCE [LARGE SCALE GENOMIC DNA]</scope>
    <source>
        <strain evidence="10 11">CMW 5346</strain>
    </source>
</reference>
<dbReference type="InterPro" id="IPR011576">
    <property type="entry name" value="Pyridox_Oxase_N"/>
</dbReference>
<dbReference type="Proteomes" id="UP001583186">
    <property type="component" value="Unassembled WGS sequence"/>
</dbReference>
<comment type="caution">
    <text evidence="10">The sequence shown here is derived from an EMBL/GenBank/DDBJ whole genome shotgun (WGS) entry which is preliminary data.</text>
</comment>
<dbReference type="Pfam" id="PF10590">
    <property type="entry name" value="PNP_phzG_C"/>
    <property type="match status" value="1"/>
</dbReference>
<dbReference type="Gene3D" id="2.30.110.10">
    <property type="entry name" value="Electron Transport, Fmn-binding Protein, Chain A"/>
    <property type="match status" value="1"/>
</dbReference>
<keyword evidence="5" id="KW-0285">Flavoprotein</keyword>
<evidence type="ECO:0000256" key="5">
    <source>
        <dbReference type="ARBA" id="ARBA00022630"/>
    </source>
</evidence>
<dbReference type="InterPro" id="IPR012349">
    <property type="entry name" value="Split_barrel_FMN-bd"/>
</dbReference>
<dbReference type="InterPro" id="IPR000659">
    <property type="entry name" value="Pyridox_Oxase"/>
</dbReference>
<dbReference type="EMBL" id="JAWCUI010000012">
    <property type="protein sequence ID" value="KAL1899549.1"/>
    <property type="molecule type" value="Genomic_DNA"/>
</dbReference>
<name>A0ABR3ZHB5_9PEZI</name>
<keyword evidence="7" id="KW-0560">Oxidoreductase</keyword>
<evidence type="ECO:0000256" key="4">
    <source>
        <dbReference type="ARBA" id="ARBA00012801"/>
    </source>
</evidence>
<evidence type="ECO:0000313" key="11">
    <source>
        <dbReference type="Proteomes" id="UP001583186"/>
    </source>
</evidence>
<feature type="domain" description="Pyridoxamine 5'-phosphate oxidase N-terminal" evidence="8">
    <location>
        <begin position="71"/>
        <end position="174"/>
    </location>
</feature>
<sequence>MLSVKATIVTDDSSDDGVRTLLRNLPSLKGPYAPVDWAAFPATPQDAFVQWLRDAIAEGGKTAAASATPYEPHAMTVSTVDADGFPDARVLILKNVDARGWHFAVKANSPKGRQLKAHPTCALTFYWSPLGRQVRIRGKAQPLPAEDCAADFLARPLASRVSAVASPQSEVMADPEKSEKELSEKMAEAQALFDKDPEYVSPGWLVYAVAPTDVEFWQGATDRQHHRLRYVREDGGKGPGSAIWRKERLWP</sequence>
<evidence type="ECO:0000256" key="1">
    <source>
        <dbReference type="ARBA" id="ARBA00001917"/>
    </source>
</evidence>
<dbReference type="PANTHER" id="PTHR10851">
    <property type="entry name" value="PYRIDOXINE-5-PHOSPHATE OXIDASE"/>
    <property type="match status" value="1"/>
</dbReference>
<evidence type="ECO:0000256" key="2">
    <source>
        <dbReference type="ARBA" id="ARBA00004738"/>
    </source>
</evidence>
<dbReference type="InterPro" id="IPR019576">
    <property type="entry name" value="Pyridoxamine_oxidase_dimer_C"/>
</dbReference>
<evidence type="ECO:0000259" key="8">
    <source>
        <dbReference type="Pfam" id="PF01243"/>
    </source>
</evidence>
<protein>
    <recommendedName>
        <fullName evidence="4">pyridoxal 5'-phosphate synthase</fullName>
        <ecNumber evidence="4">1.4.3.5</ecNumber>
    </recommendedName>
</protein>
<comment type="pathway">
    <text evidence="2">Cofactor metabolism; pyridoxal 5'-phosphate salvage; pyridoxal 5'-phosphate from pyridoxamine 5'-phosphate: step 1/1.</text>
</comment>
<keyword evidence="11" id="KW-1185">Reference proteome</keyword>
<evidence type="ECO:0000313" key="10">
    <source>
        <dbReference type="EMBL" id="KAL1899549.1"/>
    </source>
</evidence>
<evidence type="ECO:0000256" key="7">
    <source>
        <dbReference type="ARBA" id="ARBA00023002"/>
    </source>
</evidence>
<dbReference type="EC" id="1.4.3.5" evidence="4"/>